<accession>A0A844YWF4</accession>
<dbReference type="RefSeq" id="WP_160770675.1">
    <property type="nucleotide sequence ID" value="NZ_WTYV01000001.1"/>
</dbReference>
<proteinExistence type="predicted"/>
<organism evidence="1 2">
    <name type="scientific">Alteraurantiacibacter buctensis</name>
    <dbReference type="NCBI Taxonomy" id="1503981"/>
    <lineage>
        <taxon>Bacteria</taxon>
        <taxon>Pseudomonadati</taxon>
        <taxon>Pseudomonadota</taxon>
        <taxon>Alphaproteobacteria</taxon>
        <taxon>Sphingomonadales</taxon>
        <taxon>Erythrobacteraceae</taxon>
        <taxon>Alteraurantiacibacter</taxon>
    </lineage>
</organism>
<gene>
    <name evidence="1" type="ORF">GRI99_04045</name>
</gene>
<evidence type="ECO:0000313" key="1">
    <source>
        <dbReference type="EMBL" id="MXO70804.1"/>
    </source>
</evidence>
<dbReference type="Proteomes" id="UP000466966">
    <property type="component" value="Unassembled WGS sequence"/>
</dbReference>
<reference evidence="1 2" key="1">
    <citation type="submission" date="2019-12" db="EMBL/GenBank/DDBJ databases">
        <title>Genomic-based taxomic classification of the family Erythrobacteraceae.</title>
        <authorList>
            <person name="Xu L."/>
        </authorList>
    </citation>
    <scope>NUCLEOTIDE SEQUENCE [LARGE SCALE GENOMIC DNA]</scope>
    <source>
        <strain evidence="1 2">M0322</strain>
    </source>
</reference>
<dbReference type="AlphaFoldDB" id="A0A844YWF4"/>
<dbReference type="EMBL" id="WTYV01000001">
    <property type="protein sequence ID" value="MXO70804.1"/>
    <property type="molecule type" value="Genomic_DNA"/>
</dbReference>
<keyword evidence="2" id="KW-1185">Reference proteome</keyword>
<protein>
    <submittedName>
        <fullName evidence="1">Uncharacterized protein</fullName>
    </submittedName>
</protein>
<sequence>MHNFIARLFGSHRRGGPLSPSQIRPANRSSYHAYLCYRHFRHHRPDRHQHLGADRVRRLNRRLEDHPMKRIAKRLLEAYFASVERLPVPPIWMA</sequence>
<name>A0A844YWF4_9SPHN</name>
<comment type="caution">
    <text evidence="1">The sequence shown here is derived from an EMBL/GenBank/DDBJ whole genome shotgun (WGS) entry which is preliminary data.</text>
</comment>
<evidence type="ECO:0000313" key="2">
    <source>
        <dbReference type="Proteomes" id="UP000466966"/>
    </source>
</evidence>